<dbReference type="FunFam" id="3.40.50.300:FF:000299">
    <property type="entry name" value="ABC transporter ATP-binding protein/permease"/>
    <property type="match status" value="1"/>
</dbReference>
<evidence type="ECO:0000256" key="5">
    <source>
        <dbReference type="ARBA" id="ARBA00022741"/>
    </source>
</evidence>
<evidence type="ECO:0000256" key="2">
    <source>
        <dbReference type="ARBA" id="ARBA00022448"/>
    </source>
</evidence>
<dbReference type="InterPro" id="IPR039421">
    <property type="entry name" value="Type_1_exporter"/>
</dbReference>
<evidence type="ECO:0000256" key="6">
    <source>
        <dbReference type="ARBA" id="ARBA00022840"/>
    </source>
</evidence>
<dbReference type="PROSITE" id="PS50893">
    <property type="entry name" value="ABC_TRANSPORTER_2"/>
    <property type="match status" value="1"/>
</dbReference>
<reference evidence="12" key="1">
    <citation type="submission" date="2020-02" db="EMBL/GenBank/DDBJ databases">
        <authorList>
            <person name="Meier V. D."/>
        </authorList>
    </citation>
    <scope>NUCLEOTIDE SEQUENCE</scope>
    <source>
        <strain evidence="12">AVDCRST_MAG40</strain>
    </source>
</reference>
<accession>A0A6J4KM46</accession>
<keyword evidence="2" id="KW-0813">Transport</keyword>
<sequence length="554" mass="58887">PLHLARRAVLLFARPNAGRTLGTLAGALAVAMASASEPLLLKAFVDRLTAAAGAPHSAAAAGVMGGVALFVSVLGARLVGAAWVTTSTWRVKLGFEYQMRSRVAAKLSVLSPLTQSEIGTGGLRYAIDASAPQTAGAFTDVAFRVAPILTYVGIATWGMTRLHAPIAVAVLCLVPIPALVAVSTARHQSRRDRMHQAFWTRFWSWYGEVMQGMGTVRAFARERAEERAFTRRMRWAFAAIQRGVAVDARSTLAAGLTELTARALVLAWGGSLVVRGELTVGTLVAFLGYIGGVFTPVQQLVDLYPTVRKASVALDAVFAVLDADEEAPDLPGAVPAPRLSGRVRFERVSFGYRADRRAIDALDVTIEPGQTVALVGPSGSGKSTVLRLLQRIHHPTHGRVLLDGHDLRALEVASVRRQFGVVLQEVVLFNASVAANIAYARPSATRAEVVAAAAAAGAHDFIMALPGGYETGVGEGGRALSGGQRQRIAIARAFLVDPAVLILDEATAALDPVSEQLVQRSLRTLREGRTTLIVAHRLNTVRDADRILVLLDVP</sequence>
<feature type="non-terminal residue" evidence="12">
    <location>
        <position position="554"/>
    </location>
</feature>
<feature type="transmembrane region" description="Helical" evidence="9">
    <location>
        <begin position="166"/>
        <end position="185"/>
    </location>
</feature>
<protein>
    <submittedName>
        <fullName evidence="12">Lipid A export ATP-binding/permease protein MsbA</fullName>
    </submittedName>
</protein>
<feature type="transmembrane region" description="Helical" evidence="9">
    <location>
        <begin position="59"/>
        <end position="84"/>
    </location>
</feature>
<keyword evidence="8 9" id="KW-0472">Membrane</keyword>
<dbReference type="Gene3D" id="1.20.1560.10">
    <property type="entry name" value="ABC transporter type 1, transmembrane domain"/>
    <property type="match status" value="1"/>
</dbReference>
<evidence type="ECO:0000259" key="11">
    <source>
        <dbReference type="PROSITE" id="PS50929"/>
    </source>
</evidence>
<evidence type="ECO:0000256" key="3">
    <source>
        <dbReference type="ARBA" id="ARBA00022475"/>
    </source>
</evidence>
<keyword evidence="4 9" id="KW-0812">Transmembrane</keyword>
<keyword evidence="5" id="KW-0547">Nucleotide-binding</keyword>
<dbReference type="InterPro" id="IPR011527">
    <property type="entry name" value="ABC1_TM_dom"/>
</dbReference>
<dbReference type="InterPro" id="IPR027417">
    <property type="entry name" value="P-loop_NTPase"/>
</dbReference>
<feature type="transmembrane region" description="Helical" evidence="9">
    <location>
        <begin position="141"/>
        <end position="160"/>
    </location>
</feature>
<evidence type="ECO:0000256" key="7">
    <source>
        <dbReference type="ARBA" id="ARBA00022989"/>
    </source>
</evidence>
<dbReference type="SUPFAM" id="SSF52540">
    <property type="entry name" value="P-loop containing nucleoside triphosphate hydrolases"/>
    <property type="match status" value="1"/>
</dbReference>
<dbReference type="SMART" id="SM00382">
    <property type="entry name" value="AAA"/>
    <property type="match status" value="1"/>
</dbReference>
<dbReference type="PANTHER" id="PTHR24221">
    <property type="entry name" value="ATP-BINDING CASSETTE SUB-FAMILY B"/>
    <property type="match status" value="1"/>
</dbReference>
<dbReference type="Gene3D" id="3.40.50.300">
    <property type="entry name" value="P-loop containing nucleotide triphosphate hydrolases"/>
    <property type="match status" value="1"/>
</dbReference>
<dbReference type="GO" id="GO:0140359">
    <property type="term" value="F:ABC-type transporter activity"/>
    <property type="evidence" value="ECO:0007669"/>
    <property type="project" value="InterPro"/>
</dbReference>
<keyword evidence="6 12" id="KW-0067">ATP-binding</keyword>
<evidence type="ECO:0000313" key="12">
    <source>
        <dbReference type="EMBL" id="CAA9307114.1"/>
    </source>
</evidence>
<dbReference type="Pfam" id="PF00005">
    <property type="entry name" value="ABC_tran"/>
    <property type="match status" value="1"/>
</dbReference>
<proteinExistence type="predicted"/>
<dbReference type="AlphaFoldDB" id="A0A6J4KM46"/>
<evidence type="ECO:0000256" key="8">
    <source>
        <dbReference type="ARBA" id="ARBA00023136"/>
    </source>
</evidence>
<dbReference type="PANTHER" id="PTHR24221:SF654">
    <property type="entry name" value="ATP-BINDING CASSETTE SUB-FAMILY B MEMBER 6"/>
    <property type="match status" value="1"/>
</dbReference>
<evidence type="ECO:0000259" key="10">
    <source>
        <dbReference type="PROSITE" id="PS50893"/>
    </source>
</evidence>
<dbReference type="GO" id="GO:0005524">
    <property type="term" value="F:ATP binding"/>
    <property type="evidence" value="ECO:0007669"/>
    <property type="project" value="UniProtKB-KW"/>
</dbReference>
<feature type="non-terminal residue" evidence="12">
    <location>
        <position position="1"/>
    </location>
</feature>
<name>A0A6J4KM46_9BACT</name>
<dbReference type="EMBL" id="CADCTX010000214">
    <property type="protein sequence ID" value="CAA9307114.1"/>
    <property type="molecule type" value="Genomic_DNA"/>
</dbReference>
<dbReference type="InterPro" id="IPR003593">
    <property type="entry name" value="AAA+_ATPase"/>
</dbReference>
<feature type="domain" description="ABC transmembrane type-1" evidence="11">
    <location>
        <begin position="21"/>
        <end position="309"/>
    </location>
</feature>
<comment type="subcellular location">
    <subcellularLocation>
        <location evidence="1">Cell membrane</location>
        <topology evidence="1">Multi-pass membrane protein</topology>
    </subcellularLocation>
</comment>
<evidence type="ECO:0000256" key="9">
    <source>
        <dbReference type="SAM" id="Phobius"/>
    </source>
</evidence>
<dbReference type="InterPro" id="IPR003439">
    <property type="entry name" value="ABC_transporter-like_ATP-bd"/>
</dbReference>
<keyword evidence="3" id="KW-1003">Cell membrane</keyword>
<dbReference type="SUPFAM" id="SSF90123">
    <property type="entry name" value="ABC transporter transmembrane region"/>
    <property type="match status" value="1"/>
</dbReference>
<dbReference type="GO" id="GO:0034040">
    <property type="term" value="F:ATPase-coupled lipid transmembrane transporter activity"/>
    <property type="evidence" value="ECO:0007669"/>
    <property type="project" value="TreeGrafter"/>
</dbReference>
<dbReference type="PROSITE" id="PS00211">
    <property type="entry name" value="ABC_TRANSPORTER_1"/>
    <property type="match status" value="1"/>
</dbReference>
<gene>
    <name evidence="12" type="ORF">AVDCRST_MAG40-746</name>
</gene>
<dbReference type="CDD" id="cd07346">
    <property type="entry name" value="ABC_6TM_exporters"/>
    <property type="match status" value="1"/>
</dbReference>
<evidence type="ECO:0000256" key="1">
    <source>
        <dbReference type="ARBA" id="ARBA00004651"/>
    </source>
</evidence>
<dbReference type="InterPro" id="IPR036640">
    <property type="entry name" value="ABC1_TM_sf"/>
</dbReference>
<dbReference type="Pfam" id="PF00664">
    <property type="entry name" value="ABC_membrane"/>
    <property type="match status" value="1"/>
</dbReference>
<keyword evidence="7 9" id="KW-1133">Transmembrane helix</keyword>
<evidence type="ECO:0000256" key="4">
    <source>
        <dbReference type="ARBA" id="ARBA00022692"/>
    </source>
</evidence>
<dbReference type="InterPro" id="IPR017871">
    <property type="entry name" value="ABC_transporter-like_CS"/>
</dbReference>
<dbReference type="GO" id="GO:0016887">
    <property type="term" value="F:ATP hydrolysis activity"/>
    <property type="evidence" value="ECO:0007669"/>
    <property type="project" value="InterPro"/>
</dbReference>
<feature type="domain" description="ABC transporter" evidence="10">
    <location>
        <begin position="343"/>
        <end position="553"/>
    </location>
</feature>
<dbReference type="PROSITE" id="PS50929">
    <property type="entry name" value="ABC_TM1F"/>
    <property type="match status" value="1"/>
</dbReference>
<dbReference type="GO" id="GO:0005886">
    <property type="term" value="C:plasma membrane"/>
    <property type="evidence" value="ECO:0007669"/>
    <property type="project" value="UniProtKB-SubCell"/>
</dbReference>
<organism evidence="12">
    <name type="scientific">uncultured Gemmatimonadaceae bacterium</name>
    <dbReference type="NCBI Taxonomy" id="246130"/>
    <lineage>
        <taxon>Bacteria</taxon>
        <taxon>Pseudomonadati</taxon>
        <taxon>Gemmatimonadota</taxon>
        <taxon>Gemmatimonadia</taxon>
        <taxon>Gemmatimonadales</taxon>
        <taxon>Gemmatimonadaceae</taxon>
        <taxon>environmental samples</taxon>
    </lineage>
</organism>